<reference evidence="2 3" key="1">
    <citation type="journal article" date="2012" name="PLoS Pathog.">
        <title>Diverse lifestyles and strategies of plant pathogenesis encoded in the genomes of eighteen Dothideomycetes fungi.</title>
        <authorList>
            <person name="Ohm R.A."/>
            <person name="Feau N."/>
            <person name="Henrissat B."/>
            <person name="Schoch C.L."/>
            <person name="Horwitz B.A."/>
            <person name="Barry K.W."/>
            <person name="Condon B.J."/>
            <person name="Copeland A.C."/>
            <person name="Dhillon B."/>
            <person name="Glaser F."/>
            <person name="Hesse C.N."/>
            <person name="Kosti I."/>
            <person name="LaButti K."/>
            <person name="Lindquist E.A."/>
            <person name="Lucas S."/>
            <person name="Salamov A.A."/>
            <person name="Bradshaw R.E."/>
            <person name="Ciuffetti L."/>
            <person name="Hamelin R.C."/>
            <person name="Kema G.H.J."/>
            <person name="Lawrence C."/>
            <person name="Scott J.A."/>
            <person name="Spatafora J.W."/>
            <person name="Turgeon B.G."/>
            <person name="de Wit P.J.G.M."/>
            <person name="Zhong S."/>
            <person name="Goodwin S.B."/>
            <person name="Grigoriev I.V."/>
        </authorList>
    </citation>
    <scope>NUCLEOTIDE SEQUENCE [LARGE SCALE GENOMIC DNA]</scope>
    <source>
        <strain evidence="2 3">CIRAD86</strain>
    </source>
</reference>
<dbReference type="RefSeq" id="XP_007932386.1">
    <property type="nucleotide sequence ID" value="XM_007934195.1"/>
</dbReference>
<protein>
    <submittedName>
        <fullName evidence="2">Uncharacterized protein</fullName>
    </submittedName>
</protein>
<dbReference type="VEuPathDB" id="FungiDB:MYCFIDRAFT_180397"/>
<keyword evidence="3" id="KW-1185">Reference proteome</keyword>
<dbReference type="Proteomes" id="UP000016932">
    <property type="component" value="Unassembled WGS sequence"/>
</dbReference>
<dbReference type="HOGENOM" id="CLU_452778_0_0_1"/>
<gene>
    <name evidence="2" type="ORF">MYCFIDRAFT_180397</name>
</gene>
<dbReference type="EMBL" id="KB446571">
    <property type="protein sequence ID" value="EME77061.1"/>
    <property type="molecule type" value="Genomic_DNA"/>
</dbReference>
<sequence>MFYTFTSLFLYFSPRPSLAAQHHTSRCRPSTPSCLLSCQTTQQLASRTSAHMQPNLGSHAESTTARLSAAATAARTALETGSHCNGKLGKISLIRSGLTLDSRGRSAFATTAFKPLSGRTVNNQNEKGGGGGGDWARKAKAMYPKHHPHAAQAIQRQFQSVLRGHLLPSRPQDCIALKTFALDILTNVAMMAYNVAARTEKSVGLRGCVRGNGKMHVAGMMLAKPIGIISLCGRLVDSNCRANVDFPTLACHRRQRQHNSSYWALYHNPGLRYTDGFCSSLAQQAASSTSIDQISQPHLELTLPGSGTKCSASCSSLPPEARPPRPSPNAVLVQLACITRVSLHTLILAEEEITIFQFWSSLCSASRRGCLKTRHAADEARDLILSDIIMSLCSILPKSPERKKERWCSYSQTLIQKRERAEPGPAINSLQVPPTNRTELVAGAAQHGLVIVRSEVCTIALGTAGWLPAFSSHSRQILIIPTRIFILTACPTGSQSIALRFHSAFLLRDPRDVLFPNHFGKRLESDYQPFQIHMTSAPLSSSIGSQSHRNGSYASIKANDGPEIRRLRSLRIEVQVIRHHAESAVRPSPASRQIFMPGIHRIH</sequence>
<dbReference type="AlphaFoldDB" id="M2ZY67"/>
<name>M2ZY67_PSEFD</name>
<feature type="chain" id="PRO_5004030291" evidence="1">
    <location>
        <begin position="20"/>
        <end position="603"/>
    </location>
</feature>
<feature type="signal peptide" evidence="1">
    <location>
        <begin position="1"/>
        <end position="19"/>
    </location>
</feature>
<evidence type="ECO:0000313" key="3">
    <source>
        <dbReference type="Proteomes" id="UP000016932"/>
    </source>
</evidence>
<keyword evidence="1" id="KW-0732">Signal</keyword>
<dbReference type="GeneID" id="19334387"/>
<dbReference type="KEGG" id="pfj:MYCFIDRAFT_180397"/>
<evidence type="ECO:0000313" key="2">
    <source>
        <dbReference type="EMBL" id="EME77061.1"/>
    </source>
</evidence>
<proteinExistence type="predicted"/>
<evidence type="ECO:0000256" key="1">
    <source>
        <dbReference type="SAM" id="SignalP"/>
    </source>
</evidence>
<organism evidence="2 3">
    <name type="scientific">Pseudocercospora fijiensis (strain CIRAD86)</name>
    <name type="common">Black leaf streak disease fungus</name>
    <name type="synonym">Mycosphaerella fijiensis</name>
    <dbReference type="NCBI Taxonomy" id="383855"/>
    <lineage>
        <taxon>Eukaryota</taxon>
        <taxon>Fungi</taxon>
        <taxon>Dikarya</taxon>
        <taxon>Ascomycota</taxon>
        <taxon>Pezizomycotina</taxon>
        <taxon>Dothideomycetes</taxon>
        <taxon>Dothideomycetidae</taxon>
        <taxon>Mycosphaerellales</taxon>
        <taxon>Mycosphaerellaceae</taxon>
        <taxon>Pseudocercospora</taxon>
    </lineage>
</organism>
<accession>M2ZY67</accession>